<dbReference type="AlphaFoldDB" id="A0A7U2NR11"/>
<name>A0A7U2NR11_PHANO</name>
<evidence type="ECO:0000313" key="1">
    <source>
        <dbReference type="EMBL" id="QRD07320.1"/>
    </source>
</evidence>
<protein>
    <submittedName>
        <fullName evidence="1">Uncharacterized protein</fullName>
    </submittedName>
</protein>
<organism evidence="1 2">
    <name type="scientific">Phaeosphaeria nodorum (strain SN15 / ATCC MYA-4574 / FGSC 10173)</name>
    <name type="common">Glume blotch fungus</name>
    <name type="synonym">Parastagonospora nodorum</name>
    <dbReference type="NCBI Taxonomy" id="321614"/>
    <lineage>
        <taxon>Eukaryota</taxon>
        <taxon>Fungi</taxon>
        <taxon>Dikarya</taxon>
        <taxon>Ascomycota</taxon>
        <taxon>Pezizomycotina</taxon>
        <taxon>Dothideomycetes</taxon>
        <taxon>Pleosporomycetidae</taxon>
        <taxon>Pleosporales</taxon>
        <taxon>Pleosporineae</taxon>
        <taxon>Phaeosphaeriaceae</taxon>
        <taxon>Parastagonospora</taxon>
    </lineage>
</organism>
<accession>A0A7U2NR11</accession>
<keyword evidence="2" id="KW-1185">Reference proteome</keyword>
<proteinExistence type="predicted"/>
<dbReference type="VEuPathDB" id="FungiDB:JI435_424230"/>
<dbReference type="Proteomes" id="UP000663193">
    <property type="component" value="Chromosome 22"/>
</dbReference>
<sequence>MGLLIAMRELVWEILDRSGRFEYTCILDVFARMCKSDAYALVHIATSVYGLGSVQNRTTKELCDPTIPSKREC</sequence>
<reference evidence="2" key="1">
    <citation type="journal article" date="2021" name="BMC Genomics">
        <title>Chromosome-level genome assembly and manually-curated proteome of model necrotroph Parastagonospora nodorum Sn15 reveals a genome-wide trove of candidate effector homologs, and redundancy of virulence-related functions within an accessory chromosome.</title>
        <authorList>
            <person name="Bertazzoni S."/>
            <person name="Jones D.A.B."/>
            <person name="Phan H.T."/>
            <person name="Tan K.-C."/>
            <person name="Hane J.K."/>
        </authorList>
    </citation>
    <scope>NUCLEOTIDE SEQUENCE [LARGE SCALE GENOMIC DNA]</scope>
    <source>
        <strain evidence="2">SN15 / ATCC MYA-4574 / FGSC 10173)</strain>
    </source>
</reference>
<dbReference type="EMBL" id="CP069044">
    <property type="protein sequence ID" value="QRD07320.1"/>
    <property type="molecule type" value="Genomic_DNA"/>
</dbReference>
<gene>
    <name evidence="1" type="ORF">JI435_424230</name>
</gene>
<evidence type="ECO:0000313" key="2">
    <source>
        <dbReference type="Proteomes" id="UP000663193"/>
    </source>
</evidence>